<evidence type="ECO:0000256" key="12">
    <source>
        <dbReference type="RuleBase" id="RU003357"/>
    </source>
</evidence>
<evidence type="ECO:0000256" key="8">
    <source>
        <dbReference type="ARBA" id="ARBA00023077"/>
    </source>
</evidence>
<name>A0A5R9IKJ5_9GAMM</name>
<keyword evidence="3 11" id="KW-1134">Transmembrane beta strand</keyword>
<dbReference type="OrthoDB" id="7051185at2"/>
<feature type="domain" description="TonB-dependent receptor-like beta-barrel" evidence="14">
    <location>
        <begin position="262"/>
        <end position="723"/>
    </location>
</feature>
<evidence type="ECO:0000256" key="11">
    <source>
        <dbReference type="PROSITE-ProRule" id="PRU01360"/>
    </source>
</evidence>
<evidence type="ECO:0000256" key="6">
    <source>
        <dbReference type="ARBA" id="ARBA00023004"/>
    </source>
</evidence>
<keyword evidence="6" id="KW-0408">Iron</keyword>
<dbReference type="RefSeq" id="WP_138320639.1">
    <property type="nucleotide sequence ID" value="NZ_VCBC01000014.1"/>
</dbReference>
<dbReference type="InterPro" id="IPR039426">
    <property type="entry name" value="TonB-dep_rcpt-like"/>
</dbReference>
<evidence type="ECO:0000256" key="4">
    <source>
        <dbReference type="ARBA" id="ARBA00022496"/>
    </source>
</evidence>
<evidence type="ECO:0000256" key="7">
    <source>
        <dbReference type="ARBA" id="ARBA00023065"/>
    </source>
</evidence>
<dbReference type="InterPro" id="IPR012910">
    <property type="entry name" value="Plug_dom"/>
</dbReference>
<dbReference type="SUPFAM" id="SSF56935">
    <property type="entry name" value="Porins"/>
    <property type="match status" value="1"/>
</dbReference>
<evidence type="ECO:0000256" key="9">
    <source>
        <dbReference type="ARBA" id="ARBA00023136"/>
    </source>
</evidence>
<keyword evidence="5 11" id="KW-0812">Transmembrane</keyword>
<keyword evidence="13" id="KW-0732">Signal</keyword>
<keyword evidence="9 11" id="KW-0472">Membrane</keyword>
<feature type="signal peptide" evidence="13">
    <location>
        <begin position="1"/>
        <end position="25"/>
    </location>
</feature>
<proteinExistence type="inferred from homology"/>
<evidence type="ECO:0000256" key="3">
    <source>
        <dbReference type="ARBA" id="ARBA00022452"/>
    </source>
</evidence>
<dbReference type="PANTHER" id="PTHR32552:SF81">
    <property type="entry name" value="TONB-DEPENDENT OUTER MEMBRANE RECEPTOR"/>
    <property type="match status" value="1"/>
</dbReference>
<evidence type="ECO:0000259" key="15">
    <source>
        <dbReference type="Pfam" id="PF07715"/>
    </source>
</evidence>
<keyword evidence="16" id="KW-0675">Receptor</keyword>
<feature type="chain" id="PRO_5024394124" evidence="13">
    <location>
        <begin position="26"/>
        <end position="766"/>
    </location>
</feature>
<keyword evidence="8 12" id="KW-0798">TonB box</keyword>
<gene>
    <name evidence="16" type="ORF">FE810_13730</name>
</gene>
<evidence type="ECO:0000256" key="5">
    <source>
        <dbReference type="ARBA" id="ARBA00022692"/>
    </source>
</evidence>
<dbReference type="PANTHER" id="PTHR32552">
    <property type="entry name" value="FERRICHROME IRON RECEPTOR-RELATED"/>
    <property type="match status" value="1"/>
</dbReference>
<reference evidence="16 17" key="1">
    <citation type="submission" date="2019-05" db="EMBL/GenBank/DDBJ databases">
        <title>Genome sequences of Thalassotalea litorea 1K03283.</title>
        <authorList>
            <person name="Zhang D."/>
        </authorList>
    </citation>
    <scope>NUCLEOTIDE SEQUENCE [LARGE SCALE GENOMIC DNA]</scope>
    <source>
        <strain evidence="16 17">MCCC 1K03283</strain>
    </source>
</reference>
<dbReference type="PROSITE" id="PS52016">
    <property type="entry name" value="TONB_DEPENDENT_REC_3"/>
    <property type="match status" value="1"/>
</dbReference>
<feature type="domain" description="TonB-dependent receptor plug" evidence="15">
    <location>
        <begin position="50"/>
        <end position="156"/>
    </location>
</feature>
<evidence type="ECO:0000313" key="17">
    <source>
        <dbReference type="Proteomes" id="UP000307790"/>
    </source>
</evidence>
<keyword evidence="2 11" id="KW-0813">Transport</keyword>
<comment type="similarity">
    <text evidence="11 12">Belongs to the TonB-dependent receptor family.</text>
</comment>
<dbReference type="EMBL" id="VCBC01000014">
    <property type="protein sequence ID" value="TLU61872.1"/>
    <property type="molecule type" value="Genomic_DNA"/>
</dbReference>
<keyword evidence="7" id="KW-0406">Ion transport</keyword>
<sequence length="766" mass="84796">MERSRFKLHALSVGIISALSMNAFAEEQIAEVDDEIEQIVVTATKRNAAVQDVSVAVTALDAEAIKRAGIEDITRLEHVVPGMKFGQSGNEVRLALRGTRTNNVGTEAEQVVGIFEDGVYVATTTQALGAYVDVDRIEVLRGPQGTLYGRNTFGGTINIHTRKPNFDEVEGYLNAVVGSYDRLRYEGAINVPIGDTFAARFAVMGDSHDGYIENTYVDGTSDDLSDKDIDYFRGAFRWSPVEELDVTLRLGTSTSKGNGNAIWGYQQIGGYIDGMYSPGHLYADAYEGASDPSVFDQGPWKVARNMQSGVDIQTDFYTLNVEYDFDFATLQYTANLTEFDGEQWYDPDYTDGADPVNSGFVGWTSTQDTTSHELQLISNTDNALEWLLGLYYFEQTANWNWLQLNNDELEVPHWDRDGDYVSDSFGAFAHVTYDLDEDNRVVGGLRYAEDSKQQRDPLDWDNADWSVWPPVIPVLYGQGEKSTWDKVLWKLGYEHDLNDDVMAYAQVSTGYRAGGLNGAGGNGVPPSYDPETVTAWELGYKSTWLDNSLTFNASAYYNQYEDMQAQSFVLINGNASEYTENGGELDAMGLELELAYQPGNGLNVSAQLALMDAEFGDYKVSKVTGLGDINDRQSEPSDSPLINLSGWRPALASDLTLGFQASYDFDLADFGVIRPYFQTSYVSDYYASDFNLDGVKQDGYTKSDFRVIWQSASGTLEAQAFVLNIEDEAVLNRVAVFNPGAAPNVASLQANWGNPRTWGVSVTYNF</sequence>
<dbReference type="GO" id="GO:0009279">
    <property type="term" value="C:cell outer membrane"/>
    <property type="evidence" value="ECO:0007669"/>
    <property type="project" value="UniProtKB-SubCell"/>
</dbReference>
<dbReference type="InterPro" id="IPR000531">
    <property type="entry name" value="Beta-barrel_TonB"/>
</dbReference>
<comment type="caution">
    <text evidence="16">The sequence shown here is derived from an EMBL/GenBank/DDBJ whole genome shotgun (WGS) entry which is preliminary data.</text>
</comment>
<organism evidence="16 17">
    <name type="scientific">Thalassotalea litorea</name>
    <dbReference type="NCBI Taxonomy" id="2020715"/>
    <lineage>
        <taxon>Bacteria</taxon>
        <taxon>Pseudomonadati</taxon>
        <taxon>Pseudomonadota</taxon>
        <taxon>Gammaproteobacteria</taxon>
        <taxon>Alteromonadales</taxon>
        <taxon>Colwelliaceae</taxon>
        <taxon>Thalassotalea</taxon>
    </lineage>
</organism>
<dbReference type="Pfam" id="PF00593">
    <property type="entry name" value="TonB_dep_Rec_b-barrel"/>
    <property type="match status" value="1"/>
</dbReference>
<evidence type="ECO:0000256" key="1">
    <source>
        <dbReference type="ARBA" id="ARBA00004571"/>
    </source>
</evidence>
<evidence type="ECO:0000256" key="13">
    <source>
        <dbReference type="SAM" id="SignalP"/>
    </source>
</evidence>
<accession>A0A5R9IKJ5</accession>
<dbReference type="Gene3D" id="2.40.170.20">
    <property type="entry name" value="TonB-dependent receptor, beta-barrel domain"/>
    <property type="match status" value="1"/>
</dbReference>
<evidence type="ECO:0000313" key="16">
    <source>
        <dbReference type="EMBL" id="TLU61872.1"/>
    </source>
</evidence>
<keyword evidence="17" id="KW-1185">Reference proteome</keyword>
<dbReference type="GO" id="GO:0006826">
    <property type="term" value="P:iron ion transport"/>
    <property type="evidence" value="ECO:0007669"/>
    <property type="project" value="UniProtKB-KW"/>
</dbReference>
<evidence type="ECO:0000256" key="10">
    <source>
        <dbReference type="ARBA" id="ARBA00023237"/>
    </source>
</evidence>
<evidence type="ECO:0000259" key="14">
    <source>
        <dbReference type="Pfam" id="PF00593"/>
    </source>
</evidence>
<comment type="subcellular location">
    <subcellularLocation>
        <location evidence="1 11">Cell outer membrane</location>
        <topology evidence="1 11">Multi-pass membrane protein</topology>
    </subcellularLocation>
</comment>
<keyword evidence="10 11" id="KW-0998">Cell outer membrane</keyword>
<dbReference type="Pfam" id="PF07715">
    <property type="entry name" value="Plug"/>
    <property type="match status" value="1"/>
</dbReference>
<keyword evidence="4" id="KW-0410">Iron transport</keyword>
<dbReference type="Proteomes" id="UP000307790">
    <property type="component" value="Unassembled WGS sequence"/>
</dbReference>
<evidence type="ECO:0000256" key="2">
    <source>
        <dbReference type="ARBA" id="ARBA00022448"/>
    </source>
</evidence>
<dbReference type="AlphaFoldDB" id="A0A5R9IKJ5"/>
<protein>
    <submittedName>
        <fullName evidence="16">TonB-dependent receptor</fullName>
    </submittedName>
</protein>
<dbReference type="InterPro" id="IPR036942">
    <property type="entry name" value="Beta-barrel_TonB_sf"/>
</dbReference>